<accession>A0A7H1MXL1</accession>
<dbReference type="RefSeq" id="WP_190261640.1">
    <property type="nucleotide sequence ID" value="NZ_CP053923.1"/>
</dbReference>
<dbReference type="NCBIfam" id="NF004852">
    <property type="entry name" value="PRK06203.1"/>
    <property type="match status" value="1"/>
</dbReference>
<dbReference type="GO" id="GO:0003856">
    <property type="term" value="F:3-dehydroquinate synthase activity"/>
    <property type="evidence" value="ECO:0007669"/>
    <property type="project" value="UniProtKB-EC"/>
</dbReference>
<dbReference type="PANTHER" id="PTHR43622">
    <property type="entry name" value="3-DEHYDROQUINATE SYNTHASE"/>
    <property type="match status" value="1"/>
</dbReference>
<keyword evidence="6" id="KW-0472">Membrane</keyword>
<reference evidence="9 10" key="1">
    <citation type="submission" date="2020-05" db="EMBL/GenBank/DDBJ databases">
        <title>Complete closed genome sequence of Defluviicoccus vanus.</title>
        <authorList>
            <person name="Bessarab I."/>
            <person name="Arumugam K."/>
            <person name="Maszenan A.M."/>
            <person name="Seviour R.J."/>
            <person name="Williams R.B."/>
        </authorList>
    </citation>
    <scope>NUCLEOTIDE SEQUENCE [LARGE SCALE GENOMIC DNA]</scope>
    <source>
        <strain evidence="9 10">Ben 114</strain>
    </source>
</reference>
<feature type="domain" description="3-dehydroquinate synthase C-terminal" evidence="8">
    <location>
        <begin position="208"/>
        <end position="335"/>
    </location>
</feature>
<dbReference type="Gene3D" id="1.20.1090.10">
    <property type="entry name" value="Dehydroquinate synthase-like - alpha domain"/>
    <property type="match status" value="1"/>
</dbReference>
<comment type="cofactor">
    <cofactor evidence="1">
        <name>NAD(+)</name>
        <dbReference type="ChEBI" id="CHEBI:57540"/>
    </cofactor>
</comment>
<sequence>MDQNIHNLYLDPFVCNARFAVPLDFPVHFTNDALHLTNRLLCDAIARREPGRRHRLCCIIDAGVASAWPSLPARLAAYMDAHHTRLHLVAPPMVIPGGEACKNDPPLLQEILGTLQRCRIDRHAFVLAIGGGAVLDLVGFAAAITHRGVRLVRMPTTVLGQNDAGIGVKNAVNAFGCKNYLGTFAPPWAVINDLDFIETLDTRDKIAGIAEAVKVALIRDGVFFQWLETNACQLSRFARPSMATMIRGCAELHLRHIAGGGDPFESGSARPLDYGHWAAHKLETLSGHTLRHGEAVAINIALDTRYATVKGLLAAAVAERVYALLETVGFCLWHPALAERNSDGRLSVLNGLREFQEHLGGELSIPLLSAIGTSVDVEHIDEAAVVECIAWLQQRDAGRCA</sequence>
<evidence type="ECO:0000259" key="7">
    <source>
        <dbReference type="Pfam" id="PF01761"/>
    </source>
</evidence>
<dbReference type="EC" id="4.2.3.4" evidence="9"/>
<feature type="domain" description="3-dehydroquinate synthase N-terminal" evidence="7">
    <location>
        <begin position="93"/>
        <end position="204"/>
    </location>
</feature>
<evidence type="ECO:0000256" key="2">
    <source>
        <dbReference type="ARBA" id="ARBA00022605"/>
    </source>
</evidence>
<dbReference type="EMBL" id="CP053923">
    <property type="protein sequence ID" value="QNT68197.1"/>
    <property type="molecule type" value="Genomic_DNA"/>
</dbReference>
<evidence type="ECO:0000256" key="3">
    <source>
        <dbReference type="ARBA" id="ARBA00023027"/>
    </source>
</evidence>
<dbReference type="AlphaFoldDB" id="A0A7H1MXL1"/>
<dbReference type="InterPro" id="IPR030960">
    <property type="entry name" value="DHQS/DOIS_N"/>
</dbReference>
<dbReference type="Pfam" id="PF01761">
    <property type="entry name" value="DHQ_synthase"/>
    <property type="match status" value="1"/>
</dbReference>
<dbReference type="GO" id="GO:0009073">
    <property type="term" value="P:aromatic amino acid family biosynthetic process"/>
    <property type="evidence" value="ECO:0007669"/>
    <property type="project" value="UniProtKB-KW"/>
</dbReference>
<dbReference type="InterPro" id="IPR056179">
    <property type="entry name" value="DHQS_C"/>
</dbReference>
<dbReference type="Pfam" id="PF24621">
    <property type="entry name" value="DHQS_C"/>
    <property type="match status" value="1"/>
</dbReference>
<keyword evidence="6" id="KW-1133">Transmembrane helix</keyword>
<evidence type="ECO:0000313" key="9">
    <source>
        <dbReference type="EMBL" id="QNT68197.1"/>
    </source>
</evidence>
<feature type="transmembrane region" description="Helical" evidence="6">
    <location>
        <begin position="124"/>
        <end position="144"/>
    </location>
</feature>
<name>A0A7H1MXL1_9PROT</name>
<keyword evidence="2" id="KW-0028">Amino-acid biosynthesis</keyword>
<dbReference type="InterPro" id="IPR050071">
    <property type="entry name" value="Dehydroquinate_synthase"/>
</dbReference>
<evidence type="ECO:0000313" key="10">
    <source>
        <dbReference type="Proteomes" id="UP000516369"/>
    </source>
</evidence>
<protein>
    <submittedName>
        <fullName evidence="9">3-dehydroquinate synthase</fullName>
        <ecNumber evidence="9">4.2.3.4</ecNumber>
    </submittedName>
</protein>
<keyword evidence="6" id="KW-0812">Transmembrane</keyword>
<dbReference type="CDD" id="cd08198">
    <property type="entry name" value="DHQS-like"/>
    <property type="match status" value="1"/>
</dbReference>
<evidence type="ECO:0000256" key="6">
    <source>
        <dbReference type="SAM" id="Phobius"/>
    </source>
</evidence>
<organism evidence="9 10">
    <name type="scientific">Defluviicoccus vanus</name>
    <dbReference type="NCBI Taxonomy" id="111831"/>
    <lineage>
        <taxon>Bacteria</taxon>
        <taxon>Pseudomonadati</taxon>
        <taxon>Pseudomonadota</taxon>
        <taxon>Alphaproteobacteria</taxon>
        <taxon>Rhodospirillales</taxon>
        <taxon>Rhodospirillaceae</taxon>
        <taxon>Defluviicoccus</taxon>
    </lineage>
</organism>
<proteinExistence type="predicted"/>
<keyword evidence="3" id="KW-0520">NAD</keyword>
<dbReference type="PANTHER" id="PTHR43622:SF7">
    <property type="entry name" value="3-DEHYDROQUINATE SYNTHASE, CHLOROPLASTIC"/>
    <property type="match status" value="1"/>
</dbReference>
<keyword evidence="10" id="KW-1185">Reference proteome</keyword>
<dbReference type="GO" id="GO:0008652">
    <property type="term" value="P:amino acid biosynthetic process"/>
    <property type="evidence" value="ECO:0007669"/>
    <property type="project" value="UniProtKB-KW"/>
</dbReference>
<dbReference type="SUPFAM" id="SSF56796">
    <property type="entry name" value="Dehydroquinate synthase-like"/>
    <property type="match status" value="1"/>
</dbReference>
<evidence type="ECO:0000256" key="1">
    <source>
        <dbReference type="ARBA" id="ARBA00001911"/>
    </source>
</evidence>
<gene>
    <name evidence="9" type="ORF">HQ394_00970</name>
</gene>
<evidence type="ECO:0000259" key="8">
    <source>
        <dbReference type="Pfam" id="PF24621"/>
    </source>
</evidence>
<evidence type="ECO:0000256" key="4">
    <source>
        <dbReference type="ARBA" id="ARBA00023141"/>
    </source>
</evidence>
<keyword evidence="4" id="KW-0057">Aromatic amino acid biosynthesis</keyword>
<dbReference type="Gene3D" id="3.40.50.1970">
    <property type="match status" value="1"/>
</dbReference>
<evidence type="ECO:0000256" key="5">
    <source>
        <dbReference type="ARBA" id="ARBA00023239"/>
    </source>
</evidence>
<dbReference type="Proteomes" id="UP000516369">
    <property type="component" value="Chromosome"/>
</dbReference>
<dbReference type="KEGG" id="dvn:HQ394_00970"/>
<keyword evidence="5 9" id="KW-0456">Lyase</keyword>